<reference evidence="1" key="1">
    <citation type="submission" date="2019-12" db="EMBL/GenBank/DDBJ databases">
        <title>Genome sequencing and annotation of Brassica cretica.</title>
        <authorList>
            <person name="Studholme D.J."/>
            <person name="Sarris P.F."/>
        </authorList>
    </citation>
    <scope>NUCLEOTIDE SEQUENCE</scope>
    <source>
        <strain evidence="1">PFS-102/07</strain>
        <tissue evidence="1">Leaf</tissue>
    </source>
</reference>
<accession>A0A8S9HPC7</accession>
<sequence>MEKLSSSAVVPQLLRNVIIAVLVFADESLLQISANSKLLEKLRLFLVACFLFFLRSIPSVVSFPNTNPTRGFYTFAAEKKKKLAIGDCASESGIGRAIWQLLSAMNDIPVNSRKYEVVRSLAERLIDENHGQNSLALFDLNRRVLNASFRRTLGRLEAAVEKNRSGPVRSGLNRVVRAAVRAVGDGFNSWGGEETVDQSAETAEKLAAELLWLAEKMAGYGFVDEAVEKWASASNLAWLALWSEPRLQCSMVQISGNNCSLLFKEAAAGEEKWKDVKKKMLVSWLPLLCRASNGADKPVLRSAGRAELEKVLEKMISELGEEEQEQVLSLWLHHYTACSSSDWPDLNGSYVHWCHSSRQLLLLDCDDSQTKRLTN</sequence>
<dbReference type="PANTHER" id="PTHR31060">
    <property type="entry name" value="OSJNBA0011J08.25 PROTEIN-RELATED"/>
    <property type="match status" value="1"/>
</dbReference>
<organism evidence="1">
    <name type="scientific">Brassica cretica</name>
    <name type="common">Mustard</name>
    <dbReference type="NCBI Taxonomy" id="69181"/>
    <lineage>
        <taxon>Eukaryota</taxon>
        <taxon>Viridiplantae</taxon>
        <taxon>Streptophyta</taxon>
        <taxon>Embryophyta</taxon>
        <taxon>Tracheophyta</taxon>
        <taxon>Spermatophyta</taxon>
        <taxon>Magnoliopsida</taxon>
        <taxon>eudicotyledons</taxon>
        <taxon>Gunneridae</taxon>
        <taxon>Pentapetalae</taxon>
        <taxon>rosids</taxon>
        <taxon>malvids</taxon>
        <taxon>Brassicales</taxon>
        <taxon>Brassicaceae</taxon>
        <taxon>Brassiceae</taxon>
        <taxon>Brassica</taxon>
    </lineage>
</organism>
<dbReference type="InterPro" id="IPR038920">
    <property type="entry name" value="At3g05675-like"/>
</dbReference>
<dbReference type="AlphaFoldDB" id="A0A8S9HPC7"/>
<dbReference type="PANTHER" id="PTHR31060:SF4">
    <property type="entry name" value="1,8-CINEOLE SYNTHASE"/>
    <property type="match status" value="1"/>
</dbReference>
<name>A0A8S9HPC7_BRACR</name>
<proteinExistence type="predicted"/>
<protein>
    <submittedName>
        <fullName evidence="1">Uncharacterized protein</fullName>
    </submittedName>
</protein>
<gene>
    <name evidence="1" type="ORF">F2Q70_00018977</name>
</gene>
<comment type="caution">
    <text evidence="1">The sequence shown here is derived from an EMBL/GenBank/DDBJ whole genome shotgun (WGS) entry which is preliminary data.</text>
</comment>
<evidence type="ECO:0000313" key="1">
    <source>
        <dbReference type="EMBL" id="KAF2560335.1"/>
    </source>
</evidence>
<dbReference type="EMBL" id="QGKY02001250">
    <property type="protein sequence ID" value="KAF2560335.1"/>
    <property type="molecule type" value="Genomic_DNA"/>
</dbReference>